<organism evidence="3 4">
    <name type="scientific">Jaminaea rosea</name>
    <dbReference type="NCBI Taxonomy" id="1569628"/>
    <lineage>
        <taxon>Eukaryota</taxon>
        <taxon>Fungi</taxon>
        <taxon>Dikarya</taxon>
        <taxon>Basidiomycota</taxon>
        <taxon>Ustilaginomycotina</taxon>
        <taxon>Exobasidiomycetes</taxon>
        <taxon>Microstromatales</taxon>
        <taxon>Microstromatales incertae sedis</taxon>
        <taxon>Jaminaea</taxon>
    </lineage>
</organism>
<proteinExistence type="predicted"/>
<protein>
    <recommendedName>
        <fullName evidence="5">HAD-superfamily phosphatase</fullName>
    </recommendedName>
</protein>
<dbReference type="Proteomes" id="UP000245884">
    <property type="component" value="Unassembled WGS sequence"/>
</dbReference>
<dbReference type="InterPro" id="IPR027706">
    <property type="entry name" value="PGP_Pase"/>
</dbReference>
<dbReference type="GO" id="GO:0008962">
    <property type="term" value="F:phosphatidylglycerophosphatase activity"/>
    <property type="evidence" value="ECO:0007669"/>
    <property type="project" value="InterPro"/>
</dbReference>
<feature type="region of interest" description="Disordered" evidence="1">
    <location>
        <begin position="286"/>
        <end position="312"/>
    </location>
</feature>
<reference evidence="3 4" key="1">
    <citation type="journal article" date="2018" name="Mol. Biol. Evol.">
        <title>Broad Genomic Sampling Reveals a Smut Pathogenic Ancestry of the Fungal Clade Ustilaginomycotina.</title>
        <authorList>
            <person name="Kijpornyongpan T."/>
            <person name="Mondo S.J."/>
            <person name="Barry K."/>
            <person name="Sandor L."/>
            <person name="Lee J."/>
            <person name="Lipzen A."/>
            <person name="Pangilinan J."/>
            <person name="LaButti K."/>
            <person name="Hainaut M."/>
            <person name="Henrissat B."/>
            <person name="Grigoriev I.V."/>
            <person name="Spatafora J.W."/>
            <person name="Aime M.C."/>
        </authorList>
    </citation>
    <scope>NUCLEOTIDE SEQUENCE [LARGE SCALE GENOMIC DNA]</scope>
    <source>
        <strain evidence="3 4">MCA 5214</strain>
    </source>
</reference>
<feature type="transmembrane region" description="Helical" evidence="2">
    <location>
        <begin position="455"/>
        <end position="476"/>
    </location>
</feature>
<name>A0A316UVK7_9BASI</name>
<accession>A0A316UVK7</accession>
<feature type="region of interest" description="Disordered" evidence="1">
    <location>
        <begin position="497"/>
        <end position="531"/>
    </location>
</feature>
<feature type="compositionally biased region" description="Low complexity" evidence="1">
    <location>
        <begin position="425"/>
        <end position="447"/>
    </location>
</feature>
<dbReference type="STRING" id="1569628.A0A316UVK7"/>
<dbReference type="OrthoDB" id="198652at2759"/>
<feature type="compositionally biased region" description="Basic and acidic residues" evidence="1">
    <location>
        <begin position="511"/>
        <end position="531"/>
    </location>
</feature>
<keyword evidence="2" id="KW-1133">Transmembrane helix</keyword>
<evidence type="ECO:0008006" key="5">
    <source>
        <dbReference type="Google" id="ProtNLM"/>
    </source>
</evidence>
<keyword evidence="4" id="KW-1185">Reference proteome</keyword>
<feature type="region of interest" description="Disordered" evidence="1">
    <location>
        <begin position="141"/>
        <end position="160"/>
    </location>
</feature>
<gene>
    <name evidence="3" type="ORF">BDZ90DRAFT_259408</name>
</gene>
<evidence type="ECO:0000313" key="3">
    <source>
        <dbReference type="EMBL" id="PWN28361.1"/>
    </source>
</evidence>
<evidence type="ECO:0000313" key="4">
    <source>
        <dbReference type="Proteomes" id="UP000245884"/>
    </source>
</evidence>
<sequence>MPLNTPALTTLLASLTYRPGLVVPHLTIPNLSYLSWQHAHSLGVRSIVVDKDNCLTAPRSDSLHPDLAQSWKECLEVFGRENVLIVSNSAGCAGETVGAQVVSRELDGATVLVHQERKPGKRCTRQVVEYFEGVAAAGESNAEASSSTSTPSPPATPPAGLLRRLLSASSSSSSPSRPLAGHILVIGDRITTDTVLAHRIQDVLRRSQPTASSASAIGSSIAPQAVAILTTHLWAHEGARNAFMRRLERWLRTAYVRRGIKPGQVGWRGTAAATVEERQGQWWRGITMGPPEEYEPTGARSAPISAEGATEAAAAEVPQRPPPLRDPTLSVLLSSRVRRLSFLPHGVRSILAGVVSSDLLSRTAAFFRDGWLLILRGCREGLNRPGLVFGQEEQVQRRRRHTMGREFSGMGAQTGQTRPRADEWTASTPSARRSYSTRPSPPSNSSAGRTMPRPYLWGTLAAMVLLPGAFIFGTSLSSREDEARTGEAAEVDAAVKRDEAAAKSQAEVTGETDRTKQAEQRQRHSRLGELEKRRYEIDEGLRDVETKIAVIRGRMERERAGRREDVQK</sequence>
<evidence type="ECO:0000256" key="2">
    <source>
        <dbReference type="SAM" id="Phobius"/>
    </source>
</evidence>
<dbReference type="EMBL" id="KZ819665">
    <property type="protein sequence ID" value="PWN28361.1"/>
    <property type="molecule type" value="Genomic_DNA"/>
</dbReference>
<dbReference type="RefSeq" id="XP_025362973.1">
    <property type="nucleotide sequence ID" value="XM_025508158.1"/>
</dbReference>
<feature type="region of interest" description="Disordered" evidence="1">
    <location>
        <begin position="403"/>
        <end position="450"/>
    </location>
</feature>
<dbReference type="GeneID" id="37029981"/>
<keyword evidence="2" id="KW-0472">Membrane</keyword>
<dbReference type="AlphaFoldDB" id="A0A316UVK7"/>
<dbReference type="Pfam" id="PF09419">
    <property type="entry name" value="PGP_phosphatase"/>
    <property type="match status" value="1"/>
</dbReference>
<evidence type="ECO:0000256" key="1">
    <source>
        <dbReference type="SAM" id="MobiDB-lite"/>
    </source>
</evidence>
<keyword evidence="2" id="KW-0812">Transmembrane</keyword>
<feature type="compositionally biased region" description="Low complexity" evidence="1">
    <location>
        <begin position="141"/>
        <end position="150"/>
    </location>
</feature>